<sequence length="219" mass="25447">MKKLYQLEKKFEYENGFYATADPSRFSKFITHLELFRQTSNIRGEIMEFGIFKGNSFFRWVKFRDLLEQTASRKIIGFDIFGDFPEANFKDDKEKRDAFVAETNGGKSISYEEITDLLAKQNLNKNIEIIKGDILITLDQYLNKNPHLKLSLLHIDVDLYEPSKLILEKLYSRVTKGGIIILDDYGAFAGTNKAVDDFFENKVEVRKLPYSHAISYIVK</sequence>
<evidence type="ECO:0000313" key="2">
    <source>
        <dbReference type="Proteomes" id="UP001138894"/>
    </source>
</evidence>
<keyword evidence="1" id="KW-0808">Transferase</keyword>
<proteinExistence type="predicted"/>
<dbReference type="PANTHER" id="PTHR40036:SF1">
    <property type="entry name" value="MACROCIN O-METHYLTRANSFERASE"/>
    <property type="match status" value="1"/>
</dbReference>
<organism evidence="1 2">
    <name type="scientific">Winogradskyella luteola</name>
    <dbReference type="NCBI Taxonomy" id="2828330"/>
    <lineage>
        <taxon>Bacteria</taxon>
        <taxon>Pseudomonadati</taxon>
        <taxon>Bacteroidota</taxon>
        <taxon>Flavobacteriia</taxon>
        <taxon>Flavobacteriales</taxon>
        <taxon>Flavobacteriaceae</taxon>
        <taxon>Winogradskyella</taxon>
    </lineage>
</organism>
<dbReference type="GO" id="GO:0008168">
    <property type="term" value="F:methyltransferase activity"/>
    <property type="evidence" value="ECO:0007669"/>
    <property type="project" value="UniProtKB-KW"/>
</dbReference>
<dbReference type="EMBL" id="JAGSPD010000003">
    <property type="protein sequence ID" value="MBV7268548.1"/>
    <property type="molecule type" value="Genomic_DNA"/>
</dbReference>
<protein>
    <submittedName>
        <fullName evidence="1">Class I SAM-dependent methyltransferase</fullName>
        <ecNumber evidence="1">2.1.1.-</ecNumber>
    </submittedName>
</protein>
<dbReference type="AlphaFoldDB" id="A0A9X1F8U2"/>
<comment type="caution">
    <text evidence="1">The sequence shown here is derived from an EMBL/GenBank/DDBJ whole genome shotgun (WGS) entry which is preliminary data.</text>
</comment>
<dbReference type="PANTHER" id="PTHR40036">
    <property type="entry name" value="MACROCIN O-METHYLTRANSFERASE"/>
    <property type="match status" value="1"/>
</dbReference>
<reference evidence="1" key="1">
    <citation type="submission" date="2021-04" db="EMBL/GenBank/DDBJ databases">
        <authorList>
            <person name="Pira H."/>
            <person name="Risdian C."/>
            <person name="Wink J."/>
        </authorList>
    </citation>
    <scope>NUCLEOTIDE SEQUENCE</scope>
    <source>
        <strain evidence="1">WHY3</strain>
    </source>
</reference>
<accession>A0A9X1F8U2</accession>
<keyword evidence="2" id="KW-1185">Reference proteome</keyword>
<dbReference type="EC" id="2.1.1.-" evidence="1"/>
<keyword evidence="1" id="KW-0489">Methyltransferase</keyword>
<name>A0A9X1F8U2_9FLAO</name>
<dbReference type="GO" id="GO:0032259">
    <property type="term" value="P:methylation"/>
    <property type="evidence" value="ECO:0007669"/>
    <property type="project" value="UniProtKB-KW"/>
</dbReference>
<evidence type="ECO:0000313" key="1">
    <source>
        <dbReference type="EMBL" id="MBV7268548.1"/>
    </source>
</evidence>
<gene>
    <name evidence="1" type="ORF">KCG49_04975</name>
</gene>
<dbReference type="RefSeq" id="WP_218545094.1">
    <property type="nucleotide sequence ID" value="NZ_JAGSPD010000003.1"/>
</dbReference>
<dbReference type="Pfam" id="PF05711">
    <property type="entry name" value="TylF"/>
    <property type="match status" value="1"/>
</dbReference>
<dbReference type="Proteomes" id="UP001138894">
    <property type="component" value="Unassembled WGS sequence"/>
</dbReference>
<dbReference type="InterPro" id="IPR008884">
    <property type="entry name" value="TylF_MeTrfase"/>
</dbReference>